<dbReference type="InterPro" id="IPR052155">
    <property type="entry name" value="Biofilm_reg_signaling"/>
</dbReference>
<dbReference type="PROSITE" id="PS50839">
    <property type="entry name" value="CHASE"/>
    <property type="match status" value="1"/>
</dbReference>
<reference evidence="11 12" key="1">
    <citation type="submission" date="2024-09" db="EMBL/GenBank/DDBJ databases">
        <title>Draft genome sequence of Candidatus Magnetaquicoccaceae bacterium FCR-1.</title>
        <authorList>
            <person name="Shimoshige H."/>
            <person name="Shimamura S."/>
            <person name="Taoka A."/>
            <person name="Kobayashi H."/>
            <person name="Maekawa T."/>
        </authorList>
    </citation>
    <scope>NUCLEOTIDE SEQUENCE [LARGE SCALE GENOMIC DNA]</scope>
    <source>
        <strain evidence="11 12">FCR-1</strain>
    </source>
</reference>
<evidence type="ECO:0000259" key="10">
    <source>
        <dbReference type="PROSITE" id="PS50887"/>
    </source>
</evidence>
<dbReference type="NCBIfam" id="TIGR00229">
    <property type="entry name" value="sensory_box"/>
    <property type="match status" value="2"/>
</dbReference>
<dbReference type="InterPro" id="IPR000014">
    <property type="entry name" value="PAS"/>
</dbReference>
<dbReference type="PROSITE" id="PS50887">
    <property type="entry name" value="GGDEF"/>
    <property type="match status" value="1"/>
</dbReference>
<name>A0ABQ0C6L6_9PROT</name>
<dbReference type="InterPro" id="IPR001633">
    <property type="entry name" value="EAL_dom"/>
</dbReference>
<dbReference type="InterPro" id="IPR029787">
    <property type="entry name" value="Nucleotide_cyclase"/>
</dbReference>
<accession>A0ABQ0C6L6</accession>
<organism evidence="11 12">
    <name type="scientific">Candidatus Magnetaquiglobus chichijimensis</name>
    <dbReference type="NCBI Taxonomy" id="3141448"/>
    <lineage>
        <taxon>Bacteria</taxon>
        <taxon>Pseudomonadati</taxon>
        <taxon>Pseudomonadota</taxon>
        <taxon>Magnetococcia</taxon>
        <taxon>Magnetococcales</taxon>
        <taxon>Candidatus Magnetaquicoccaceae</taxon>
        <taxon>Candidatus Magnetaquiglobus</taxon>
    </lineage>
</organism>
<evidence type="ECO:0000256" key="2">
    <source>
        <dbReference type="ARBA" id="ARBA00022692"/>
    </source>
</evidence>
<dbReference type="Pfam" id="PF03924">
    <property type="entry name" value="CHASE"/>
    <property type="match status" value="1"/>
</dbReference>
<feature type="domain" description="PAC" evidence="7">
    <location>
        <begin position="438"/>
        <end position="488"/>
    </location>
</feature>
<evidence type="ECO:0000259" key="6">
    <source>
        <dbReference type="PROSITE" id="PS50112"/>
    </source>
</evidence>
<evidence type="ECO:0000256" key="1">
    <source>
        <dbReference type="ARBA" id="ARBA00004370"/>
    </source>
</evidence>
<evidence type="ECO:0000256" key="3">
    <source>
        <dbReference type="ARBA" id="ARBA00022989"/>
    </source>
</evidence>
<evidence type="ECO:0000313" key="11">
    <source>
        <dbReference type="EMBL" id="GAB0056520.1"/>
    </source>
</evidence>
<dbReference type="PROSITE" id="PS50113">
    <property type="entry name" value="PAC"/>
    <property type="match status" value="2"/>
</dbReference>
<dbReference type="PROSITE" id="PS50883">
    <property type="entry name" value="EAL"/>
    <property type="match status" value="1"/>
</dbReference>
<dbReference type="SUPFAM" id="SSF55785">
    <property type="entry name" value="PYP-like sensor domain (PAS domain)"/>
    <property type="match status" value="2"/>
</dbReference>
<feature type="domain" description="PAS" evidence="6">
    <location>
        <begin position="361"/>
        <end position="414"/>
    </location>
</feature>
<dbReference type="SUPFAM" id="SSF55073">
    <property type="entry name" value="Nucleotide cyclase"/>
    <property type="match status" value="1"/>
</dbReference>
<dbReference type="CDD" id="cd01949">
    <property type="entry name" value="GGDEF"/>
    <property type="match status" value="1"/>
</dbReference>
<dbReference type="PANTHER" id="PTHR44757">
    <property type="entry name" value="DIGUANYLATE CYCLASE DGCP"/>
    <property type="match status" value="1"/>
</dbReference>
<feature type="domain" description="PAS" evidence="6">
    <location>
        <begin position="490"/>
        <end position="531"/>
    </location>
</feature>
<evidence type="ECO:0000313" key="12">
    <source>
        <dbReference type="Proteomes" id="UP001628193"/>
    </source>
</evidence>
<dbReference type="Pfam" id="PF00990">
    <property type="entry name" value="GGDEF"/>
    <property type="match status" value="1"/>
</dbReference>
<dbReference type="CDD" id="cd00130">
    <property type="entry name" value="PAS"/>
    <property type="match status" value="2"/>
</dbReference>
<dbReference type="InterPro" id="IPR043128">
    <property type="entry name" value="Rev_trsase/Diguanyl_cyclase"/>
</dbReference>
<dbReference type="InterPro" id="IPR000160">
    <property type="entry name" value="GGDEF_dom"/>
</dbReference>
<feature type="domain" description="PAC" evidence="7">
    <location>
        <begin position="558"/>
        <end position="610"/>
    </location>
</feature>
<dbReference type="SMART" id="SM00086">
    <property type="entry name" value="PAC"/>
    <property type="match status" value="2"/>
</dbReference>
<dbReference type="NCBIfam" id="TIGR00254">
    <property type="entry name" value="GGDEF"/>
    <property type="match status" value="1"/>
</dbReference>
<comment type="subcellular location">
    <subcellularLocation>
        <location evidence="1">Membrane</location>
    </subcellularLocation>
</comment>
<evidence type="ECO:0000259" key="9">
    <source>
        <dbReference type="PROSITE" id="PS50883"/>
    </source>
</evidence>
<dbReference type="SMART" id="SM00052">
    <property type="entry name" value="EAL"/>
    <property type="match status" value="1"/>
</dbReference>
<dbReference type="InterPro" id="IPR000700">
    <property type="entry name" value="PAS-assoc_C"/>
</dbReference>
<dbReference type="Gene3D" id="3.30.450.20">
    <property type="entry name" value="PAS domain"/>
    <property type="match status" value="2"/>
</dbReference>
<dbReference type="InterPro" id="IPR035919">
    <property type="entry name" value="EAL_sf"/>
</dbReference>
<feature type="domain" description="CHASE" evidence="8">
    <location>
        <begin position="71"/>
        <end position="296"/>
    </location>
</feature>
<dbReference type="Pfam" id="PF00563">
    <property type="entry name" value="EAL"/>
    <property type="match status" value="1"/>
</dbReference>
<keyword evidence="2 5" id="KW-0812">Transmembrane</keyword>
<feature type="transmembrane region" description="Helical" evidence="5">
    <location>
        <begin position="12"/>
        <end position="29"/>
    </location>
</feature>
<evidence type="ECO:0000256" key="5">
    <source>
        <dbReference type="SAM" id="Phobius"/>
    </source>
</evidence>
<feature type="domain" description="EAL" evidence="9">
    <location>
        <begin position="784"/>
        <end position="1039"/>
    </location>
</feature>
<dbReference type="InterPro" id="IPR035965">
    <property type="entry name" value="PAS-like_dom_sf"/>
</dbReference>
<evidence type="ECO:0000256" key="4">
    <source>
        <dbReference type="ARBA" id="ARBA00023136"/>
    </source>
</evidence>
<keyword evidence="4 5" id="KW-0472">Membrane</keyword>
<dbReference type="InterPro" id="IPR006189">
    <property type="entry name" value="CHASE_dom"/>
</dbReference>
<dbReference type="Gene3D" id="3.20.20.450">
    <property type="entry name" value="EAL domain"/>
    <property type="match status" value="1"/>
</dbReference>
<sequence>MRLLVHRLLPWLVFVAGVVITLISYRVVWLEGHNDLQREFNQRGKEVVTRIQNRMNAYEQVLRGVRGLFIASENVSWHEFRDYVVNLNLDEKYPGIQGVGFSMWVPSAGKVALIESIRSEGFPEFAIHPDGERPVYTPSIYLEPFSQRNLRAFGYDMYTDDVRRAAMDEAWSSGRAAMSGRVKLVQEDGREEQPGFLLYVPVYRRGVSIASSEERLGNLLGWAYAPFRAHDLMDGVLGRYREGLDLHIFDGHAVDRAHLLYDSDHHLSRGETERESPALFHFEERFEMFGRSWMITVRSRAAYESMPREQDGRLILYSGLLATVLFSLLVWQLVTGRSRSLALAEEMTRELRESEIERRRGEALVRAMVDTVVNAIIVIDANKLVQLFNPSAERIFGYSQAEMLGKSVNLLIHEPVPDAHDGFGDHQLADGENKVIGMGREITCLRKDGSPFQAELFVSDMNVGGFRMFVGVINDITERKRAEESLILARRVFENAGEAILITDPKGRITDVNPAYERITGYAQEEVLGKSPSVTKSGRHDGEFYRGMWNQLIADGKWEGEIWDRRKNGEIFPKWVSISAIRNAGGDLTHYMAIFMDITDQKAVENKLERLAFYDALTGLPNRMFFHERLARDIVLAKRQKNNLAVMFIDLDRFKWVNDTLGHEIGDELLKEISRRLKICVRESDTVARMGGDEFTIILTNLHSTDHVAAVAQKIIASVREPVHLCGQNVYVGASVGISMFPVDSSNMETLIKHADMAMYHAKEGGRNTFRFASTDQHAKAFDRIAMEDDLYKALDRQELVPFYQPKWDLQKQCLCGAEALIRWIKPDGKLINPGQFIPLAEETGLILPIGKRILETASTDTASWTHGKGSCPFKMAVNLSSREFQQADLLEQVRDILAKTGLSPERLEIEITESMVMGNVEKAIGIMNRLRELGISLAMDDFGTGYSSLGYLKRFPLNTLKIDQSFIRDLPACEGDGAIVEAILSMAKGLKMYVVAEGVETEAQMRYLEERGCESIQGYLIGRPMPEADFARIFPTGKK</sequence>
<proteinExistence type="predicted"/>
<protein>
    <submittedName>
        <fullName evidence="11">Uncharacterized protein</fullName>
    </submittedName>
</protein>
<dbReference type="InterPro" id="IPR042240">
    <property type="entry name" value="CHASE_sf"/>
</dbReference>
<dbReference type="SMART" id="SM00091">
    <property type="entry name" value="PAS"/>
    <property type="match status" value="2"/>
</dbReference>
<dbReference type="InterPro" id="IPR001610">
    <property type="entry name" value="PAC"/>
</dbReference>
<dbReference type="InterPro" id="IPR013767">
    <property type="entry name" value="PAS_fold"/>
</dbReference>
<evidence type="ECO:0000259" key="7">
    <source>
        <dbReference type="PROSITE" id="PS50113"/>
    </source>
</evidence>
<dbReference type="CDD" id="cd01948">
    <property type="entry name" value="EAL"/>
    <property type="match status" value="1"/>
</dbReference>
<evidence type="ECO:0000259" key="8">
    <source>
        <dbReference type="PROSITE" id="PS50839"/>
    </source>
</evidence>
<feature type="domain" description="GGDEF" evidence="10">
    <location>
        <begin position="642"/>
        <end position="775"/>
    </location>
</feature>
<dbReference type="Gene3D" id="3.30.450.350">
    <property type="entry name" value="CHASE domain"/>
    <property type="match status" value="1"/>
</dbReference>
<dbReference type="RefSeq" id="WP_420904226.1">
    <property type="nucleotide sequence ID" value="NZ_BAAFGK010000002.1"/>
</dbReference>
<dbReference type="Pfam" id="PF00989">
    <property type="entry name" value="PAS"/>
    <property type="match status" value="2"/>
</dbReference>
<dbReference type="EMBL" id="BAAFGK010000002">
    <property type="protein sequence ID" value="GAB0056520.1"/>
    <property type="molecule type" value="Genomic_DNA"/>
</dbReference>
<keyword evidence="12" id="KW-1185">Reference proteome</keyword>
<gene>
    <name evidence="11" type="ORF">SIID45300_00828</name>
</gene>
<dbReference type="SUPFAM" id="SSF141868">
    <property type="entry name" value="EAL domain-like"/>
    <property type="match status" value="1"/>
</dbReference>
<keyword evidence="3 5" id="KW-1133">Transmembrane helix</keyword>
<comment type="caution">
    <text evidence="11">The sequence shown here is derived from an EMBL/GenBank/DDBJ whole genome shotgun (WGS) entry which is preliminary data.</text>
</comment>
<dbReference type="PANTHER" id="PTHR44757:SF2">
    <property type="entry name" value="BIOFILM ARCHITECTURE MAINTENANCE PROTEIN MBAA"/>
    <property type="match status" value="1"/>
</dbReference>
<dbReference type="PROSITE" id="PS50112">
    <property type="entry name" value="PAS"/>
    <property type="match status" value="2"/>
</dbReference>
<dbReference type="SMART" id="SM01079">
    <property type="entry name" value="CHASE"/>
    <property type="match status" value="1"/>
</dbReference>
<dbReference type="Gene3D" id="3.30.70.270">
    <property type="match status" value="1"/>
</dbReference>
<dbReference type="SMART" id="SM00267">
    <property type="entry name" value="GGDEF"/>
    <property type="match status" value="1"/>
</dbReference>
<dbReference type="Proteomes" id="UP001628193">
    <property type="component" value="Unassembled WGS sequence"/>
</dbReference>